<reference evidence="1 2" key="1">
    <citation type="submission" date="2024-06" db="EMBL/GenBank/DDBJ databases">
        <title>Genomics of switchgrass bacterial isolates.</title>
        <authorList>
            <person name="Shade A."/>
        </authorList>
    </citation>
    <scope>NUCLEOTIDE SEQUENCE [LARGE SCALE GENOMIC DNA]</scope>
    <source>
        <strain evidence="1 2">PvP084</strain>
    </source>
</reference>
<dbReference type="RefSeq" id="WP_245295821.1">
    <property type="nucleotide sequence ID" value="NZ_JBEPNV010000001.1"/>
</dbReference>
<name>A0ABV2NIB3_9HYPH</name>
<keyword evidence="2" id="KW-1185">Reference proteome</keyword>
<dbReference type="PANTHER" id="PTHR16222">
    <property type="entry name" value="ADP-RIBOSYLGLYCOHYDROLASE"/>
    <property type="match status" value="1"/>
</dbReference>
<dbReference type="Proteomes" id="UP001549119">
    <property type="component" value="Unassembled WGS sequence"/>
</dbReference>
<gene>
    <name evidence="1" type="ORF">ABIC20_003555</name>
</gene>
<keyword evidence="1" id="KW-0326">Glycosidase</keyword>
<proteinExistence type="predicted"/>
<keyword evidence="1" id="KW-0378">Hydrolase</keyword>
<comment type="caution">
    <text evidence="1">The sequence shown here is derived from an EMBL/GenBank/DDBJ whole genome shotgun (WGS) entry which is preliminary data.</text>
</comment>
<dbReference type="EC" id="3.2.2.24" evidence="1"/>
<evidence type="ECO:0000313" key="2">
    <source>
        <dbReference type="Proteomes" id="UP001549119"/>
    </source>
</evidence>
<evidence type="ECO:0000313" key="1">
    <source>
        <dbReference type="EMBL" id="MET3866246.1"/>
    </source>
</evidence>
<organism evidence="1 2">
    <name type="scientific">Methylobacterium radiotolerans</name>
    <dbReference type="NCBI Taxonomy" id="31998"/>
    <lineage>
        <taxon>Bacteria</taxon>
        <taxon>Pseudomonadati</taxon>
        <taxon>Pseudomonadota</taxon>
        <taxon>Alphaproteobacteria</taxon>
        <taxon>Hyphomicrobiales</taxon>
        <taxon>Methylobacteriaceae</taxon>
        <taxon>Methylobacterium</taxon>
    </lineage>
</organism>
<dbReference type="Pfam" id="PF03747">
    <property type="entry name" value="ADP_ribosyl_GH"/>
    <property type="match status" value="1"/>
</dbReference>
<dbReference type="InterPro" id="IPR050792">
    <property type="entry name" value="ADP-ribosylglycohydrolase"/>
</dbReference>
<sequence length="311" mass="33312">MRYDSVRSSSNNEKMNRSLGAFIGLAVGDALGTTLEFEARDAKPPVYDMVGGGPFDLLPGQWTDDTSMALCLGGSLIACGGLDERDLMERFCRWFQAGENSCTGGCFDIGVTTRDALERFRCTDDPVAGPTSASTAGNGSIMRLAPVALRYWNDPERLRDVSRRQSYTTHGADEAVDACDALATVLASLIAGKPLRDVLSASYGPFGSGVRTVMDGSYRGKTRSAIRSSGYVIHTLEAALWCVSETTTFRDAVLLAVNLGDDADTVGAVTGQIAGAAYGVSAIPEEWFNRLAWNDRIVETAQQLYEASIKA</sequence>
<accession>A0ABV2NIB3</accession>
<dbReference type="Gene3D" id="1.10.4080.10">
    <property type="entry name" value="ADP-ribosylation/Crystallin J1"/>
    <property type="match status" value="1"/>
</dbReference>
<dbReference type="EMBL" id="JBEPNW010000002">
    <property type="protein sequence ID" value="MET3866246.1"/>
    <property type="molecule type" value="Genomic_DNA"/>
</dbReference>
<dbReference type="InterPro" id="IPR005502">
    <property type="entry name" value="Ribosyl_crysJ1"/>
</dbReference>
<dbReference type="PANTHER" id="PTHR16222:SF12">
    <property type="entry name" value="ADP-RIBOSYLGLYCOHYDROLASE-RELATED"/>
    <property type="match status" value="1"/>
</dbReference>
<dbReference type="InterPro" id="IPR036705">
    <property type="entry name" value="Ribosyl_crysJ1_sf"/>
</dbReference>
<dbReference type="GO" id="GO:0047407">
    <property type="term" value="F:ADP-ribosyl-[dinitrogen reductase] hydrolase activity"/>
    <property type="evidence" value="ECO:0007669"/>
    <property type="project" value="UniProtKB-EC"/>
</dbReference>
<dbReference type="SUPFAM" id="SSF101478">
    <property type="entry name" value="ADP-ribosylglycohydrolase"/>
    <property type="match status" value="1"/>
</dbReference>
<protein>
    <submittedName>
        <fullName evidence="1">ADP-ribosyl-[dinitrogen reductase] hydrolase</fullName>
        <ecNumber evidence="1">3.2.2.24</ecNumber>
    </submittedName>
</protein>